<sequence length="128" mass="14862">PEGRLSRSVIALAVNDLPAARKIGGFAAPTAANLCNLCWLQKSDISNFVCEGWRHRTYHEHLEAAIRWRDAETKKDRDQTFKETGVRWSELLRLPYWDPTRFLVIDGMHNLFLGLVQFHFRDLIVIDK</sequence>
<dbReference type="PANTHER" id="PTHR46579">
    <property type="entry name" value="F5/8 TYPE C DOMAIN-CONTAINING PROTEIN-RELATED"/>
    <property type="match status" value="1"/>
</dbReference>
<feature type="non-terminal residue" evidence="1">
    <location>
        <position position="128"/>
    </location>
</feature>
<keyword evidence="2" id="KW-1185">Reference proteome</keyword>
<name>A0A0C9V482_9AGAM</name>
<reference evidence="1 2" key="1">
    <citation type="submission" date="2014-04" db="EMBL/GenBank/DDBJ databases">
        <title>Evolutionary Origins and Diversification of the Mycorrhizal Mutualists.</title>
        <authorList>
            <consortium name="DOE Joint Genome Institute"/>
            <consortium name="Mycorrhizal Genomics Consortium"/>
            <person name="Kohler A."/>
            <person name="Kuo A."/>
            <person name="Nagy L.G."/>
            <person name="Floudas D."/>
            <person name="Copeland A."/>
            <person name="Barry K.W."/>
            <person name="Cichocki N."/>
            <person name="Veneault-Fourrey C."/>
            <person name="LaButti K."/>
            <person name="Lindquist E.A."/>
            <person name="Lipzen A."/>
            <person name="Lundell T."/>
            <person name="Morin E."/>
            <person name="Murat C."/>
            <person name="Riley R."/>
            <person name="Ohm R."/>
            <person name="Sun H."/>
            <person name="Tunlid A."/>
            <person name="Henrissat B."/>
            <person name="Grigoriev I.V."/>
            <person name="Hibbett D.S."/>
            <person name="Martin F."/>
        </authorList>
    </citation>
    <scope>NUCLEOTIDE SEQUENCE [LARGE SCALE GENOMIC DNA]</scope>
    <source>
        <strain evidence="1 2">MD-312</strain>
    </source>
</reference>
<feature type="non-terminal residue" evidence="1">
    <location>
        <position position="1"/>
    </location>
</feature>
<dbReference type="HOGENOM" id="CLU_161085_0_0_1"/>
<evidence type="ECO:0000313" key="2">
    <source>
        <dbReference type="Proteomes" id="UP000053820"/>
    </source>
</evidence>
<proteinExistence type="predicted"/>
<organism evidence="1 2">
    <name type="scientific">Hydnomerulius pinastri MD-312</name>
    <dbReference type="NCBI Taxonomy" id="994086"/>
    <lineage>
        <taxon>Eukaryota</taxon>
        <taxon>Fungi</taxon>
        <taxon>Dikarya</taxon>
        <taxon>Basidiomycota</taxon>
        <taxon>Agaricomycotina</taxon>
        <taxon>Agaricomycetes</taxon>
        <taxon>Agaricomycetidae</taxon>
        <taxon>Boletales</taxon>
        <taxon>Boletales incertae sedis</taxon>
        <taxon>Leucogyrophana</taxon>
    </lineage>
</organism>
<evidence type="ECO:0000313" key="1">
    <source>
        <dbReference type="EMBL" id="KIJ60184.1"/>
    </source>
</evidence>
<dbReference type="PANTHER" id="PTHR46579:SF2">
    <property type="entry name" value="C2H2-TYPE DOMAIN-CONTAINING PROTEIN"/>
    <property type="match status" value="1"/>
</dbReference>
<protein>
    <submittedName>
        <fullName evidence="1">Uncharacterized protein</fullName>
    </submittedName>
</protein>
<dbReference type="Proteomes" id="UP000053820">
    <property type="component" value="Unassembled WGS sequence"/>
</dbReference>
<dbReference type="OrthoDB" id="3269001at2759"/>
<dbReference type="EMBL" id="KN839875">
    <property type="protein sequence ID" value="KIJ60184.1"/>
    <property type="molecule type" value="Genomic_DNA"/>
</dbReference>
<accession>A0A0C9V482</accession>
<gene>
    <name evidence="1" type="ORF">HYDPIDRAFT_71193</name>
</gene>
<dbReference type="AlphaFoldDB" id="A0A0C9V482"/>